<dbReference type="OrthoDB" id="5985073at2759"/>
<dbReference type="SUPFAM" id="SSF52540">
    <property type="entry name" value="P-loop containing nucleoside triphosphate hydrolases"/>
    <property type="match status" value="1"/>
</dbReference>
<organism evidence="3 4">
    <name type="scientific">Ramazzottius varieornatus</name>
    <name type="common">Water bear</name>
    <name type="synonym">Tardigrade</name>
    <dbReference type="NCBI Taxonomy" id="947166"/>
    <lineage>
        <taxon>Eukaryota</taxon>
        <taxon>Metazoa</taxon>
        <taxon>Ecdysozoa</taxon>
        <taxon>Tardigrada</taxon>
        <taxon>Eutardigrada</taxon>
        <taxon>Parachela</taxon>
        <taxon>Hypsibioidea</taxon>
        <taxon>Ramazzottiidae</taxon>
        <taxon>Ramazzottius</taxon>
    </lineage>
</organism>
<dbReference type="EMBL" id="BDGG01000005">
    <property type="protein sequence ID" value="GAU99082.1"/>
    <property type="molecule type" value="Genomic_DNA"/>
</dbReference>
<evidence type="ECO:0000256" key="1">
    <source>
        <dbReference type="ARBA" id="ARBA00010236"/>
    </source>
</evidence>
<protein>
    <recommendedName>
        <fullName evidence="2">Sulfotransferase domain-containing protein</fullName>
    </recommendedName>
</protein>
<keyword evidence="4" id="KW-1185">Reference proteome</keyword>
<dbReference type="InterPro" id="IPR027417">
    <property type="entry name" value="P-loop_NTPase"/>
</dbReference>
<gene>
    <name evidence="3" type="primary">RvY_10127</name>
    <name evidence="3" type="synonym">RvY_10127.1</name>
    <name evidence="3" type="ORF">RvY_10127-1</name>
</gene>
<dbReference type="Gene3D" id="3.40.50.300">
    <property type="entry name" value="P-loop containing nucleotide triphosphate hydrolases"/>
    <property type="match status" value="1"/>
</dbReference>
<feature type="domain" description="Sulfotransferase" evidence="2">
    <location>
        <begin position="33"/>
        <end position="98"/>
    </location>
</feature>
<dbReference type="PANTHER" id="PTHR45964:SF9">
    <property type="entry name" value="SULFOTRANSFERASE"/>
    <property type="match status" value="1"/>
</dbReference>
<evidence type="ECO:0000313" key="3">
    <source>
        <dbReference type="EMBL" id="GAU99082.1"/>
    </source>
</evidence>
<proteinExistence type="inferred from homology"/>
<dbReference type="STRING" id="947166.A0A1D1VG93"/>
<comment type="caution">
    <text evidence="3">The sequence shown here is derived from an EMBL/GenBank/DDBJ whole genome shotgun (WGS) entry which is preliminary data.</text>
</comment>
<dbReference type="InterPro" id="IPR051589">
    <property type="entry name" value="Sialate-O-sulfotransferase"/>
</dbReference>
<sequence length="146" mass="17155">MHTRANHTGLADLEVFSTKKWADFVEKERSLEWLDQIRFVLSQAEYGMVVFYENLQSDLQHELRRVADFLDVFVTEQRLECTVRHSAGNFNRKKISDNTQFYTSTQMKLISLLMADAVEILRLHNVTNIPEIYATFLIHPPYSKNE</sequence>
<evidence type="ECO:0000313" key="4">
    <source>
        <dbReference type="Proteomes" id="UP000186922"/>
    </source>
</evidence>
<dbReference type="GO" id="GO:0008146">
    <property type="term" value="F:sulfotransferase activity"/>
    <property type="evidence" value="ECO:0007669"/>
    <property type="project" value="InterPro"/>
</dbReference>
<dbReference type="InterPro" id="IPR000863">
    <property type="entry name" value="Sulfotransferase_dom"/>
</dbReference>
<reference evidence="3 4" key="1">
    <citation type="journal article" date="2016" name="Nat. Commun.">
        <title>Extremotolerant tardigrade genome and improved radiotolerance of human cultured cells by tardigrade-unique protein.</title>
        <authorList>
            <person name="Hashimoto T."/>
            <person name="Horikawa D.D."/>
            <person name="Saito Y."/>
            <person name="Kuwahara H."/>
            <person name="Kozuka-Hata H."/>
            <person name="Shin-I T."/>
            <person name="Minakuchi Y."/>
            <person name="Ohishi K."/>
            <person name="Motoyama A."/>
            <person name="Aizu T."/>
            <person name="Enomoto A."/>
            <person name="Kondo K."/>
            <person name="Tanaka S."/>
            <person name="Hara Y."/>
            <person name="Koshikawa S."/>
            <person name="Sagara H."/>
            <person name="Miura T."/>
            <person name="Yokobori S."/>
            <person name="Miyagawa K."/>
            <person name="Suzuki Y."/>
            <person name="Kubo T."/>
            <person name="Oyama M."/>
            <person name="Kohara Y."/>
            <person name="Fujiyama A."/>
            <person name="Arakawa K."/>
            <person name="Katayama T."/>
            <person name="Toyoda A."/>
            <person name="Kunieda T."/>
        </authorList>
    </citation>
    <scope>NUCLEOTIDE SEQUENCE [LARGE SCALE GENOMIC DNA]</scope>
    <source>
        <strain evidence="3 4">YOKOZUNA-1</strain>
    </source>
</reference>
<accession>A0A1D1VG93</accession>
<comment type="similarity">
    <text evidence="1">Belongs to the WSCD family.</text>
</comment>
<dbReference type="PANTHER" id="PTHR45964">
    <property type="entry name" value="WSCD FAMILY MEMBER CG9164"/>
    <property type="match status" value="1"/>
</dbReference>
<evidence type="ECO:0000259" key="2">
    <source>
        <dbReference type="Pfam" id="PF00685"/>
    </source>
</evidence>
<dbReference type="Pfam" id="PF00685">
    <property type="entry name" value="Sulfotransfer_1"/>
    <property type="match status" value="1"/>
</dbReference>
<name>A0A1D1VG93_RAMVA</name>
<dbReference type="Proteomes" id="UP000186922">
    <property type="component" value="Unassembled WGS sequence"/>
</dbReference>
<dbReference type="AlphaFoldDB" id="A0A1D1VG93"/>